<evidence type="ECO:0000313" key="2">
    <source>
        <dbReference type="EMBL" id="CZF81449.1"/>
    </source>
</evidence>
<protein>
    <submittedName>
        <fullName evidence="2">Uncharacterized protein</fullName>
    </submittedName>
</protein>
<dbReference type="STRING" id="1796497.GCE9029_02617"/>
<organism evidence="2 3">
    <name type="scientific">Grimontia celer</name>
    <dbReference type="NCBI Taxonomy" id="1796497"/>
    <lineage>
        <taxon>Bacteria</taxon>
        <taxon>Pseudomonadati</taxon>
        <taxon>Pseudomonadota</taxon>
        <taxon>Gammaproteobacteria</taxon>
        <taxon>Vibrionales</taxon>
        <taxon>Vibrionaceae</taxon>
        <taxon>Grimontia</taxon>
    </lineage>
</organism>
<dbReference type="AlphaFoldDB" id="A0A128F3W5"/>
<keyword evidence="1" id="KW-0732">Signal</keyword>
<sequence length="457" mass="50879">MKKLRNHYRSKKMATSLSLLMILSGLLASQASATEGFESLPGERSCLFRYGPVSADPYINVAYPDAAVKYWGAAFSVPKGAKMHLEGEFPYSRYMSLISYDEGGRPVQSLPDYAIKPLEGSENPYREGSPRDSEQRSYYVKVRDAKPSEDYTGALVRDGFESDVIHAPSYANGQQVLIYRIYAQDQNTGETAGSPLPTPVVTLADGKELRGQDACDALNAKQMLRANFSALGIPVAQYIELADQPDKPLGFPATNPAKWHIQLDRKSLLGIFTGDIDPNSRRSEGGFYPNLDNNYIRTVVNRKLGPVFVLRAKAPTTPKTFNGDKTMGAGDLRYWSVCSNKGFADTRVNDCLYDEHIPVDQNGYFTVVVSRESDRPRNAFPECGIGWIPMADDGDGVFDDDASIVQIRHMLAKPEFKQAIQNIYQDKDIPSVMGEYFPKTFYTTTSKFELFFPCSNN</sequence>
<feature type="signal peptide" evidence="1">
    <location>
        <begin position="1"/>
        <end position="33"/>
    </location>
</feature>
<proteinExistence type="predicted"/>
<evidence type="ECO:0000256" key="1">
    <source>
        <dbReference type="SAM" id="SignalP"/>
    </source>
</evidence>
<dbReference type="RefSeq" id="WP_197475361.1">
    <property type="nucleotide sequence ID" value="NZ_FIZX01000002.1"/>
</dbReference>
<reference evidence="3" key="1">
    <citation type="submission" date="2016-02" db="EMBL/GenBank/DDBJ databases">
        <authorList>
            <person name="Rodrigo-Torres Lidia"/>
            <person name="Arahal R.David."/>
        </authorList>
    </citation>
    <scope>NUCLEOTIDE SEQUENCE [LARGE SCALE GENOMIC DNA]</scope>
    <source>
        <strain evidence="3">CECT 9029</strain>
    </source>
</reference>
<dbReference type="EMBL" id="FIZX01000002">
    <property type="protein sequence ID" value="CZF81449.1"/>
    <property type="molecule type" value="Genomic_DNA"/>
</dbReference>
<accession>A0A128F3W5</accession>
<keyword evidence="3" id="KW-1185">Reference proteome</keyword>
<name>A0A128F3W5_9GAMM</name>
<gene>
    <name evidence="2" type="ORF">GCE9029_02617</name>
</gene>
<dbReference type="Proteomes" id="UP000071641">
    <property type="component" value="Unassembled WGS sequence"/>
</dbReference>
<feature type="chain" id="PRO_5007281988" evidence="1">
    <location>
        <begin position="34"/>
        <end position="457"/>
    </location>
</feature>
<evidence type="ECO:0000313" key="3">
    <source>
        <dbReference type="Proteomes" id="UP000071641"/>
    </source>
</evidence>